<reference evidence="13" key="1">
    <citation type="submission" date="2025-08" db="UniProtKB">
        <authorList>
            <consortium name="Ensembl"/>
        </authorList>
    </citation>
    <scope>IDENTIFICATION</scope>
</reference>
<evidence type="ECO:0000256" key="8">
    <source>
        <dbReference type="ARBA" id="ARBA00048488"/>
    </source>
</evidence>
<dbReference type="GO" id="GO:0033743">
    <property type="term" value="F:peptide-methionine (R)-S-oxide reductase activity"/>
    <property type="evidence" value="ECO:0007669"/>
    <property type="project" value="UniProtKB-EC"/>
</dbReference>
<dbReference type="Pfam" id="PF01641">
    <property type="entry name" value="SelR"/>
    <property type="match status" value="1"/>
</dbReference>
<dbReference type="GeneID" id="111924139"/>
<keyword evidence="6 11" id="KW-0560">Oxidoreductase</keyword>
<dbReference type="GO" id="GO:0030091">
    <property type="term" value="P:protein repair"/>
    <property type="evidence" value="ECO:0007669"/>
    <property type="project" value="InterPro"/>
</dbReference>
<comment type="function">
    <text evidence="10">Methionine-sulfoxide reductase that specifically reduces methionine (R)-sulfoxide back to methionine. While in many cases, methionine oxidation is the result of random oxidation following oxidative stress, methionine oxidation is also a post-translational modification that takes place on specific residue. Upon oxidative stress, may play a role in the preservation of mitochondrial integrity by decreasing the intracellular reactive oxygen species build-up through its scavenging role, hence contributing to cell survival and protein maintenance.</text>
</comment>
<dbReference type="InterPro" id="IPR011057">
    <property type="entry name" value="Mss4-like_sf"/>
</dbReference>
<dbReference type="AlphaFoldDB" id="A0A8C0UWR3"/>
<keyword evidence="5" id="KW-0809">Transit peptide</keyword>
<dbReference type="CTD" id="22921"/>
<keyword evidence="14" id="KW-1185">Reference proteome</keyword>
<dbReference type="GO" id="GO:0046872">
    <property type="term" value="F:metal ion binding"/>
    <property type="evidence" value="ECO:0007669"/>
    <property type="project" value="UniProtKB-KW"/>
</dbReference>
<organism evidence="13 14">
    <name type="scientific">Cyanistes caeruleus</name>
    <name type="common">Eurasian blue tit</name>
    <name type="synonym">Parus caeruleus</name>
    <dbReference type="NCBI Taxonomy" id="156563"/>
    <lineage>
        <taxon>Eukaryota</taxon>
        <taxon>Metazoa</taxon>
        <taxon>Chordata</taxon>
        <taxon>Craniata</taxon>
        <taxon>Vertebrata</taxon>
        <taxon>Euteleostomi</taxon>
        <taxon>Archelosauria</taxon>
        <taxon>Archosauria</taxon>
        <taxon>Dinosauria</taxon>
        <taxon>Saurischia</taxon>
        <taxon>Theropoda</taxon>
        <taxon>Coelurosauria</taxon>
        <taxon>Aves</taxon>
        <taxon>Neognathae</taxon>
        <taxon>Neoaves</taxon>
        <taxon>Telluraves</taxon>
        <taxon>Australaves</taxon>
        <taxon>Passeriformes</taxon>
        <taxon>Paridae</taxon>
        <taxon>Cyanistes</taxon>
    </lineage>
</organism>
<dbReference type="PANTHER" id="PTHR10173">
    <property type="entry name" value="METHIONINE SULFOXIDE REDUCTASE"/>
    <property type="match status" value="1"/>
</dbReference>
<evidence type="ECO:0000259" key="12">
    <source>
        <dbReference type="PROSITE" id="PS51790"/>
    </source>
</evidence>
<dbReference type="PROSITE" id="PS51790">
    <property type="entry name" value="MSRB"/>
    <property type="match status" value="1"/>
</dbReference>
<comment type="cofactor">
    <cofactor evidence="11">
        <name>Zn(2+)</name>
        <dbReference type="ChEBI" id="CHEBI:29105"/>
    </cofactor>
    <text evidence="11">Binds 1 zinc ion per subunit.</text>
</comment>
<comment type="catalytic activity">
    <reaction evidence="8 11">
        <text>L-methionyl-[protein] + [thioredoxin]-disulfide + H2O = L-methionyl-(R)-S-oxide-[protein] + [thioredoxin]-dithiol</text>
        <dbReference type="Rhea" id="RHEA:24164"/>
        <dbReference type="Rhea" id="RHEA-COMP:10698"/>
        <dbReference type="Rhea" id="RHEA-COMP:10700"/>
        <dbReference type="Rhea" id="RHEA-COMP:12313"/>
        <dbReference type="Rhea" id="RHEA-COMP:12314"/>
        <dbReference type="ChEBI" id="CHEBI:15377"/>
        <dbReference type="ChEBI" id="CHEBI:16044"/>
        <dbReference type="ChEBI" id="CHEBI:29950"/>
        <dbReference type="ChEBI" id="CHEBI:45764"/>
        <dbReference type="ChEBI" id="CHEBI:50058"/>
        <dbReference type="EC" id="1.8.4.12"/>
    </reaction>
</comment>
<dbReference type="PANTHER" id="PTHR10173:SF37">
    <property type="entry name" value="METHIONINE-R-SULFOXIDE REDUCTASE B2, MITOCHONDRIAL"/>
    <property type="match status" value="1"/>
</dbReference>
<dbReference type="InterPro" id="IPR002579">
    <property type="entry name" value="Met_Sox_Rdtase_MsrB_dom"/>
</dbReference>
<dbReference type="FunFam" id="2.170.150.20:FF:000006">
    <property type="entry name" value="Peptide-methionine (R)-S-oxide reductase"/>
    <property type="match status" value="1"/>
</dbReference>
<evidence type="ECO:0000256" key="3">
    <source>
        <dbReference type="ARBA" id="ARBA00022723"/>
    </source>
</evidence>
<comment type="catalytic activity">
    <reaction evidence="9">
        <text>[thioredoxin]-disulfide + L-methionine + H2O = L-methionine (R)-S-oxide + [thioredoxin]-dithiol</text>
        <dbReference type="Rhea" id="RHEA:21260"/>
        <dbReference type="Rhea" id="RHEA-COMP:10698"/>
        <dbReference type="Rhea" id="RHEA-COMP:10700"/>
        <dbReference type="ChEBI" id="CHEBI:15377"/>
        <dbReference type="ChEBI" id="CHEBI:29950"/>
        <dbReference type="ChEBI" id="CHEBI:50058"/>
        <dbReference type="ChEBI" id="CHEBI:57844"/>
        <dbReference type="ChEBI" id="CHEBI:58773"/>
        <dbReference type="EC" id="1.8.4.14"/>
    </reaction>
</comment>
<dbReference type="GO" id="GO:0006979">
    <property type="term" value="P:response to oxidative stress"/>
    <property type="evidence" value="ECO:0007669"/>
    <property type="project" value="InterPro"/>
</dbReference>
<dbReference type="RefSeq" id="XP_023775944.1">
    <property type="nucleotide sequence ID" value="XM_023920176.1"/>
</dbReference>
<accession>A0A8C0UWR3</accession>
<dbReference type="EC" id="1.8.4.12" evidence="11"/>
<feature type="domain" description="MsrB" evidence="12">
    <location>
        <begin position="85"/>
        <end position="214"/>
    </location>
</feature>
<evidence type="ECO:0000256" key="10">
    <source>
        <dbReference type="ARBA" id="ARBA00054479"/>
    </source>
</evidence>
<protein>
    <recommendedName>
        <fullName evidence="11">Peptide-methionine (R)-S-oxide reductase</fullName>
        <ecNumber evidence="11">1.8.4.12</ecNumber>
    </recommendedName>
</protein>
<gene>
    <name evidence="13" type="primary">MSRB2</name>
</gene>
<dbReference type="GO" id="GO:0033745">
    <property type="term" value="F:L-methionine-(R)-S-oxide reductase activity"/>
    <property type="evidence" value="ECO:0007669"/>
    <property type="project" value="UniProtKB-EC"/>
</dbReference>
<dbReference type="GO" id="GO:0005739">
    <property type="term" value="C:mitochondrion"/>
    <property type="evidence" value="ECO:0007669"/>
    <property type="project" value="UniProtKB-SubCell"/>
</dbReference>
<dbReference type="KEGG" id="ccae:111924139"/>
<evidence type="ECO:0000313" key="13">
    <source>
        <dbReference type="Ensembl" id="ENSCCEP00000015123.1"/>
    </source>
</evidence>
<dbReference type="InterPro" id="IPR028427">
    <property type="entry name" value="Met_Sox_Rdtase_MsrB"/>
</dbReference>
<evidence type="ECO:0000256" key="4">
    <source>
        <dbReference type="ARBA" id="ARBA00022833"/>
    </source>
</evidence>
<dbReference type="Ensembl" id="ENSCCET00000023496.1">
    <property type="protein sequence ID" value="ENSCCEP00000015123.1"/>
    <property type="gene ID" value="ENSCCEG00000014333.1"/>
</dbReference>
<evidence type="ECO:0000256" key="1">
    <source>
        <dbReference type="ARBA" id="ARBA00004173"/>
    </source>
</evidence>
<name>A0A8C0UWR3_CYACU</name>
<proteinExistence type="inferred from homology"/>
<comment type="function">
    <text evidence="11">Methionine-sulfoxide reductase that specifically reduces methionine (R)-sulfoxide back to methionine. While in many cases methionine oxidation is the result of random oxidation following oxidative stress, methionine oxidation is also a post-translational modification that takes place on specific residues.</text>
</comment>
<evidence type="ECO:0000256" key="11">
    <source>
        <dbReference type="RuleBase" id="RU365044"/>
    </source>
</evidence>
<evidence type="ECO:0000256" key="5">
    <source>
        <dbReference type="ARBA" id="ARBA00022946"/>
    </source>
</evidence>
<comment type="similarity">
    <text evidence="2 11">Belongs to the MsrB Met sulfoxide reductase family.</text>
</comment>
<evidence type="ECO:0000256" key="9">
    <source>
        <dbReference type="ARBA" id="ARBA00049261"/>
    </source>
</evidence>
<sequence length="217" mass="23714">MAASKYLNRTLLYLRLQWNAGITQGRRLSRARPAAMAARPLGRMLGSCRLLLLLRSPLPSAGCARAAHRSTDTGPLTKQAEAAAATDWKKKLTPEQFYVTREKGTEPPFSGIYLNNTESGIYCCVCCNAPLFSSEKKYNSGTGWPSFSEAYGTCGRDESNTNILRRPDNSLGSTRTEVVCKQCDAHLGHVFDDGPKPSGQRFCINSISLNFKPGSGQ</sequence>
<keyword evidence="4 11" id="KW-0862">Zinc</keyword>
<dbReference type="Gene3D" id="2.170.150.20">
    <property type="entry name" value="Peptide methionine sulfoxide reductase"/>
    <property type="match status" value="1"/>
</dbReference>
<dbReference type="NCBIfam" id="TIGR00357">
    <property type="entry name" value="peptide-methionine (R)-S-oxide reductase MsrB"/>
    <property type="match status" value="1"/>
</dbReference>
<evidence type="ECO:0000256" key="7">
    <source>
        <dbReference type="ARBA" id="ARBA00023128"/>
    </source>
</evidence>
<dbReference type="OrthoDB" id="44061at2759"/>
<dbReference type="Proteomes" id="UP000694410">
    <property type="component" value="Unplaced"/>
</dbReference>
<dbReference type="SUPFAM" id="SSF51316">
    <property type="entry name" value="Mss4-like"/>
    <property type="match status" value="1"/>
</dbReference>
<reference evidence="13" key="2">
    <citation type="submission" date="2025-09" db="UniProtKB">
        <authorList>
            <consortium name="Ensembl"/>
        </authorList>
    </citation>
    <scope>IDENTIFICATION</scope>
</reference>
<evidence type="ECO:0000256" key="2">
    <source>
        <dbReference type="ARBA" id="ARBA00007174"/>
    </source>
</evidence>
<evidence type="ECO:0000313" key="14">
    <source>
        <dbReference type="Proteomes" id="UP000694410"/>
    </source>
</evidence>
<comment type="subcellular location">
    <subcellularLocation>
        <location evidence="1">Mitochondrion</location>
    </subcellularLocation>
</comment>
<keyword evidence="3 11" id="KW-0479">Metal-binding</keyword>
<keyword evidence="7" id="KW-0496">Mitochondrion</keyword>
<evidence type="ECO:0000256" key="6">
    <source>
        <dbReference type="ARBA" id="ARBA00023002"/>
    </source>
</evidence>